<proteinExistence type="predicted"/>
<evidence type="ECO:0000313" key="1">
    <source>
        <dbReference type="EMBL" id="JAD86630.1"/>
    </source>
</evidence>
<protein>
    <submittedName>
        <fullName evidence="1">Uncharacterized protein</fullName>
    </submittedName>
</protein>
<sequence length="117" mass="13646">MYSNIRFRFTERHNSMLTDPRMSHLDIHICHSLHVYGWNQPQTLPHIRSSQVTAHYTHHKPCPEREKKKERQLETFASVSYSSTDQLHKGSPVLLPADDTHGCIFACHTLCPRRTVI</sequence>
<name>A0A0A9DLX6_ARUDO</name>
<reference evidence="1" key="2">
    <citation type="journal article" date="2015" name="Data Brief">
        <title>Shoot transcriptome of the giant reed, Arundo donax.</title>
        <authorList>
            <person name="Barrero R.A."/>
            <person name="Guerrero F.D."/>
            <person name="Moolhuijzen P."/>
            <person name="Goolsby J.A."/>
            <person name="Tidwell J."/>
            <person name="Bellgard S.E."/>
            <person name="Bellgard M.I."/>
        </authorList>
    </citation>
    <scope>NUCLEOTIDE SEQUENCE</scope>
    <source>
        <tissue evidence="1">Shoot tissue taken approximately 20 cm above the soil surface</tissue>
    </source>
</reference>
<organism evidence="1">
    <name type="scientific">Arundo donax</name>
    <name type="common">Giant reed</name>
    <name type="synonym">Donax arundinaceus</name>
    <dbReference type="NCBI Taxonomy" id="35708"/>
    <lineage>
        <taxon>Eukaryota</taxon>
        <taxon>Viridiplantae</taxon>
        <taxon>Streptophyta</taxon>
        <taxon>Embryophyta</taxon>
        <taxon>Tracheophyta</taxon>
        <taxon>Spermatophyta</taxon>
        <taxon>Magnoliopsida</taxon>
        <taxon>Liliopsida</taxon>
        <taxon>Poales</taxon>
        <taxon>Poaceae</taxon>
        <taxon>PACMAD clade</taxon>
        <taxon>Arundinoideae</taxon>
        <taxon>Arundineae</taxon>
        <taxon>Arundo</taxon>
    </lineage>
</organism>
<accession>A0A0A9DLX6</accession>
<reference evidence="1" key="1">
    <citation type="submission" date="2014-09" db="EMBL/GenBank/DDBJ databases">
        <authorList>
            <person name="Magalhaes I.L.F."/>
            <person name="Oliveira U."/>
            <person name="Santos F.R."/>
            <person name="Vidigal T.H.D.A."/>
            <person name="Brescovit A.D."/>
            <person name="Santos A.J."/>
        </authorList>
    </citation>
    <scope>NUCLEOTIDE SEQUENCE</scope>
    <source>
        <tissue evidence="1">Shoot tissue taken approximately 20 cm above the soil surface</tissue>
    </source>
</reference>
<dbReference type="AlphaFoldDB" id="A0A0A9DLX6"/>
<dbReference type="EMBL" id="GBRH01211265">
    <property type="protein sequence ID" value="JAD86630.1"/>
    <property type="molecule type" value="Transcribed_RNA"/>
</dbReference>